<feature type="compositionally biased region" description="Basic and acidic residues" evidence="1">
    <location>
        <begin position="251"/>
        <end position="262"/>
    </location>
</feature>
<accession>A0AAN6SEJ1</accession>
<proteinExistence type="predicted"/>
<sequence length="351" mass="36999">MHVGVSPRPRQRPNQKLLPLLLNYNKYALTRTGTSNCYVDQASSCDEPNAVPCTNLQKGVSKACCPRLTSCSDQYEATEEFVRCNIQYDDLFHPAVVVTATISESGKLSTVTLGPLSSSTTRAAGAVTMQPSALPNPEGSQGASAGSASTPLPGIPVPSSTASSIPAVPSPTPDSSPSISTAAIAGICVSATLACALLAVLIWIVLRRRRKAAVTEKAAGPSDGGNPGGSGSDQDTTSRDLGSPPDYLAELPHDSTRFEAPGDTRPYSYVVGQNGAEYYKPMELMTERVVPVELQGNTQRGMPPGQWQDQQQHQYGPFEIMTNPRGSGVIQGTPRAELAVPTPRAELGTFI</sequence>
<dbReference type="EMBL" id="MU859151">
    <property type="protein sequence ID" value="KAK3951317.1"/>
    <property type="molecule type" value="Genomic_DNA"/>
</dbReference>
<organism evidence="3 4">
    <name type="scientific">Pseudoneurospora amorphoporcata</name>
    <dbReference type="NCBI Taxonomy" id="241081"/>
    <lineage>
        <taxon>Eukaryota</taxon>
        <taxon>Fungi</taxon>
        <taxon>Dikarya</taxon>
        <taxon>Ascomycota</taxon>
        <taxon>Pezizomycotina</taxon>
        <taxon>Sordariomycetes</taxon>
        <taxon>Sordariomycetidae</taxon>
        <taxon>Sordariales</taxon>
        <taxon>Sordariaceae</taxon>
        <taxon>Pseudoneurospora</taxon>
    </lineage>
</organism>
<evidence type="ECO:0000256" key="2">
    <source>
        <dbReference type="SAM" id="Phobius"/>
    </source>
</evidence>
<feature type="transmembrane region" description="Helical" evidence="2">
    <location>
        <begin position="182"/>
        <end position="206"/>
    </location>
</feature>
<gene>
    <name evidence="3" type="ORF">QBC32DRAFT_371252</name>
</gene>
<comment type="caution">
    <text evidence="3">The sequence shown here is derived from an EMBL/GenBank/DDBJ whole genome shotgun (WGS) entry which is preliminary data.</text>
</comment>
<name>A0AAN6SEJ1_9PEZI</name>
<protein>
    <submittedName>
        <fullName evidence="3">Uncharacterized protein</fullName>
    </submittedName>
</protein>
<feature type="compositionally biased region" description="Low complexity" evidence="1">
    <location>
        <begin position="139"/>
        <end position="149"/>
    </location>
</feature>
<dbReference type="AlphaFoldDB" id="A0AAN6SEJ1"/>
<reference evidence="3" key="2">
    <citation type="submission" date="2023-06" db="EMBL/GenBank/DDBJ databases">
        <authorList>
            <consortium name="Lawrence Berkeley National Laboratory"/>
            <person name="Mondo S.J."/>
            <person name="Hensen N."/>
            <person name="Bonometti L."/>
            <person name="Westerberg I."/>
            <person name="Brannstrom I.O."/>
            <person name="Guillou S."/>
            <person name="Cros-Aarteil S."/>
            <person name="Calhoun S."/>
            <person name="Haridas S."/>
            <person name="Kuo A."/>
            <person name="Pangilinan J."/>
            <person name="Riley R."/>
            <person name="Labutti K."/>
            <person name="Andreopoulos B."/>
            <person name="Lipzen A."/>
            <person name="Chen C."/>
            <person name="Yanf M."/>
            <person name="Daum C."/>
            <person name="Ng V."/>
            <person name="Clum A."/>
            <person name="Steindorff A."/>
            <person name="Ohm R."/>
            <person name="Martin F."/>
            <person name="Silar P."/>
            <person name="Natvig D."/>
            <person name="Lalanne C."/>
            <person name="Gautier V."/>
            <person name="Ament-Velasquez S.L."/>
            <person name="Kruys A."/>
            <person name="Hutchinson M.I."/>
            <person name="Powell A.J."/>
            <person name="Barry K."/>
            <person name="Miller A.N."/>
            <person name="Grigoriev I.V."/>
            <person name="Debuchy R."/>
            <person name="Gladieux P."/>
            <person name="Thoren M.H."/>
            <person name="Johannesson H."/>
        </authorList>
    </citation>
    <scope>NUCLEOTIDE SEQUENCE</scope>
    <source>
        <strain evidence="3">CBS 626.80</strain>
    </source>
</reference>
<feature type="compositionally biased region" description="Gly residues" evidence="1">
    <location>
        <begin position="222"/>
        <end position="231"/>
    </location>
</feature>
<evidence type="ECO:0000313" key="4">
    <source>
        <dbReference type="Proteomes" id="UP001303222"/>
    </source>
</evidence>
<feature type="region of interest" description="Disordered" evidence="1">
    <location>
        <begin position="130"/>
        <end position="176"/>
    </location>
</feature>
<feature type="region of interest" description="Disordered" evidence="1">
    <location>
        <begin position="215"/>
        <end position="266"/>
    </location>
</feature>
<reference evidence="3" key="1">
    <citation type="journal article" date="2023" name="Mol. Phylogenet. Evol.">
        <title>Genome-scale phylogeny and comparative genomics of the fungal order Sordariales.</title>
        <authorList>
            <person name="Hensen N."/>
            <person name="Bonometti L."/>
            <person name="Westerberg I."/>
            <person name="Brannstrom I.O."/>
            <person name="Guillou S."/>
            <person name="Cros-Aarteil S."/>
            <person name="Calhoun S."/>
            <person name="Haridas S."/>
            <person name="Kuo A."/>
            <person name="Mondo S."/>
            <person name="Pangilinan J."/>
            <person name="Riley R."/>
            <person name="LaButti K."/>
            <person name="Andreopoulos B."/>
            <person name="Lipzen A."/>
            <person name="Chen C."/>
            <person name="Yan M."/>
            <person name="Daum C."/>
            <person name="Ng V."/>
            <person name="Clum A."/>
            <person name="Steindorff A."/>
            <person name="Ohm R.A."/>
            <person name="Martin F."/>
            <person name="Silar P."/>
            <person name="Natvig D.O."/>
            <person name="Lalanne C."/>
            <person name="Gautier V."/>
            <person name="Ament-Velasquez S.L."/>
            <person name="Kruys A."/>
            <person name="Hutchinson M.I."/>
            <person name="Powell A.J."/>
            <person name="Barry K."/>
            <person name="Miller A.N."/>
            <person name="Grigoriev I.V."/>
            <person name="Debuchy R."/>
            <person name="Gladieux P."/>
            <person name="Hiltunen Thoren M."/>
            <person name="Johannesson H."/>
        </authorList>
    </citation>
    <scope>NUCLEOTIDE SEQUENCE</scope>
    <source>
        <strain evidence="3">CBS 626.80</strain>
    </source>
</reference>
<keyword evidence="4" id="KW-1185">Reference proteome</keyword>
<dbReference type="Proteomes" id="UP001303222">
    <property type="component" value="Unassembled WGS sequence"/>
</dbReference>
<keyword evidence="2" id="KW-0472">Membrane</keyword>
<keyword evidence="2" id="KW-1133">Transmembrane helix</keyword>
<keyword evidence="2" id="KW-0812">Transmembrane</keyword>
<evidence type="ECO:0000313" key="3">
    <source>
        <dbReference type="EMBL" id="KAK3951317.1"/>
    </source>
</evidence>
<evidence type="ECO:0000256" key="1">
    <source>
        <dbReference type="SAM" id="MobiDB-lite"/>
    </source>
</evidence>